<feature type="compositionally biased region" description="Acidic residues" evidence="11">
    <location>
        <begin position="818"/>
        <end position="833"/>
    </location>
</feature>
<feature type="domain" description="Protein kinase" evidence="12">
    <location>
        <begin position="219"/>
        <end position="489"/>
    </location>
</feature>
<feature type="compositionally biased region" description="Polar residues" evidence="11">
    <location>
        <begin position="106"/>
        <end position="131"/>
    </location>
</feature>
<feature type="binding site" evidence="10">
    <location>
        <position position="250"/>
    </location>
    <ligand>
        <name>ATP</name>
        <dbReference type="ChEBI" id="CHEBI:30616"/>
    </ligand>
</feature>
<evidence type="ECO:0000256" key="6">
    <source>
        <dbReference type="ARBA" id="ARBA00022777"/>
    </source>
</evidence>
<evidence type="ECO:0000259" key="12">
    <source>
        <dbReference type="PROSITE" id="PS50011"/>
    </source>
</evidence>
<evidence type="ECO:0000256" key="1">
    <source>
        <dbReference type="ARBA" id="ARBA00008874"/>
    </source>
</evidence>
<feature type="region of interest" description="Disordered" evidence="11">
    <location>
        <begin position="582"/>
        <end position="647"/>
    </location>
</feature>
<feature type="region of interest" description="Disordered" evidence="11">
    <location>
        <begin position="943"/>
        <end position="967"/>
    </location>
</feature>
<feature type="compositionally biased region" description="Low complexity" evidence="11">
    <location>
        <begin position="793"/>
        <end position="802"/>
    </location>
</feature>
<comment type="similarity">
    <text evidence="1">Belongs to the protein kinase superfamily. STE Ser/Thr protein kinase family. STE20 subfamily.</text>
</comment>
<dbReference type="PROSITE" id="PS00107">
    <property type="entry name" value="PROTEIN_KINASE_ATP"/>
    <property type="match status" value="1"/>
</dbReference>
<dbReference type="InterPro" id="IPR011009">
    <property type="entry name" value="Kinase-like_dom_sf"/>
</dbReference>
<feature type="compositionally biased region" description="Polar residues" evidence="11">
    <location>
        <begin position="597"/>
        <end position="607"/>
    </location>
</feature>
<comment type="catalytic activity">
    <reaction evidence="9">
        <text>L-seryl-[protein] + ATP = O-phospho-L-seryl-[protein] + ADP + H(+)</text>
        <dbReference type="Rhea" id="RHEA:17989"/>
        <dbReference type="Rhea" id="RHEA-COMP:9863"/>
        <dbReference type="Rhea" id="RHEA-COMP:11604"/>
        <dbReference type="ChEBI" id="CHEBI:15378"/>
        <dbReference type="ChEBI" id="CHEBI:29999"/>
        <dbReference type="ChEBI" id="CHEBI:30616"/>
        <dbReference type="ChEBI" id="CHEBI:83421"/>
        <dbReference type="ChEBI" id="CHEBI:456216"/>
        <dbReference type="EC" id="2.7.11.1"/>
    </reaction>
</comment>
<evidence type="ECO:0000256" key="5">
    <source>
        <dbReference type="ARBA" id="ARBA00022741"/>
    </source>
</evidence>
<dbReference type="Pfam" id="PF00069">
    <property type="entry name" value="Pkinase"/>
    <property type="match status" value="1"/>
</dbReference>
<dbReference type="InterPro" id="IPR050629">
    <property type="entry name" value="STE20/SPS1-PAK"/>
</dbReference>
<keyword evidence="14" id="KW-1185">Reference proteome</keyword>
<organism evidence="13 14">
    <name type="scientific">Ramalina farinacea</name>
    <dbReference type="NCBI Taxonomy" id="258253"/>
    <lineage>
        <taxon>Eukaryota</taxon>
        <taxon>Fungi</taxon>
        <taxon>Dikarya</taxon>
        <taxon>Ascomycota</taxon>
        <taxon>Pezizomycotina</taxon>
        <taxon>Lecanoromycetes</taxon>
        <taxon>OSLEUM clade</taxon>
        <taxon>Lecanoromycetidae</taxon>
        <taxon>Lecanorales</taxon>
        <taxon>Lecanorineae</taxon>
        <taxon>Ramalinaceae</taxon>
        <taxon>Ramalina</taxon>
    </lineage>
</organism>
<sequence length="967" mass="105991">MGSPSPAATISSPQFDANALKKLLQNYDAACIIPCQAADGSLSSSFAPTPADDSGEEDTNEPPKERARRPSRGARLRQSISRAASYSFSKKGKSAASPHRKKSSGEESQILSTPALSSPYSFTTSSNQNFSPEEISPINSPAPILSVSNISSPDTRVPLPRAPKTMASRQSLLHPATAHRIQAQVSEAKARTHKIAEDEEKFIRERMRKAGTEHLFPKYRFLDFIGKGNYGRVFQALDSSQNPPRDVAIKLMNVDDVDYEASAKHRDITLTDIRKEIEILMQLKDHGAQNVNLIHEVLEVDGHLWLVCDYCPGGSIRTLLRASNNKCEEKYIKAIARELATGLHSIHEANIIHRDLKAANVMIHEEGGLQIIDFGVAGIVESKLDKRGTIVGTPHWMPPEHHKNWNGGLKYGFEFDIWSYITTIYEIATGAPPHVRVPMNRLGTYLSSSPPRLSRDQYSSELCEFVEFVAQVEPADRPSILEILDHPYVRGTESSHPTSMLQDLVAKFMEWTFAGNQRGSLFVPTGAQAASDFSNGSTENMDFIFSTSRDLLADFDPNYDPFADSSSHNPSFEDLDASTYLGNLDDLSADPPDEYTSRPSKQGSNKSSFDDTDPTNERRVARGGHALGAIFEKDQQPYSYDNDGSDMSLDKPILSRAKSDLPLRNSNTDSSDLLRKEVDFNGSSSSQSDVELADADTIKQKRKAQGKRDTMGWQPDWGNLTVDPDEANTMPSPALAMALARPSLNHAETVSEGLPMARDQRATMNLDDLMGGDDWMSGSAMANPMNRADDWMSNSSAMANNNHPMSRSISSASMNTTTDDDEYRGEDEEEEQDLTLRNSVLISDSEEESLLPGSDWSFDGMTSEDEPPTASFRSESISLPAGEPAVAAGHPNVHADVGPPSAAAMQDDAPAEMVVGELKRLLMGSMAELAAFKMGFPTGEEADEEFVGGGRGALEQPRFPVRRENST</sequence>
<dbReference type="PROSITE" id="PS00108">
    <property type="entry name" value="PROTEIN_KINASE_ST"/>
    <property type="match status" value="1"/>
</dbReference>
<evidence type="ECO:0000256" key="11">
    <source>
        <dbReference type="SAM" id="MobiDB-lite"/>
    </source>
</evidence>
<gene>
    <name evidence="13" type="ORF">OHK93_007547</name>
</gene>
<dbReference type="PANTHER" id="PTHR48012:SF10">
    <property type="entry name" value="FI20177P1"/>
    <property type="match status" value="1"/>
</dbReference>
<dbReference type="AlphaFoldDB" id="A0AA43QP32"/>
<feature type="compositionally biased region" description="Polar residues" evidence="11">
    <location>
        <begin position="803"/>
        <end position="815"/>
    </location>
</feature>
<feature type="region of interest" description="Disordered" evidence="11">
    <location>
        <begin position="793"/>
        <end position="875"/>
    </location>
</feature>
<dbReference type="SUPFAM" id="SSF56112">
    <property type="entry name" value="Protein kinase-like (PK-like)"/>
    <property type="match status" value="1"/>
</dbReference>
<evidence type="ECO:0000256" key="3">
    <source>
        <dbReference type="ARBA" id="ARBA00022527"/>
    </source>
</evidence>
<dbReference type="PROSITE" id="PS50011">
    <property type="entry name" value="PROTEIN_KINASE_DOM"/>
    <property type="match status" value="1"/>
</dbReference>
<name>A0AA43QP32_9LECA</name>
<dbReference type="InterPro" id="IPR000719">
    <property type="entry name" value="Prot_kinase_dom"/>
</dbReference>
<protein>
    <recommendedName>
        <fullName evidence="2">non-specific serine/threonine protein kinase</fullName>
        <ecNumber evidence="2">2.7.11.1</ecNumber>
    </recommendedName>
</protein>
<evidence type="ECO:0000256" key="9">
    <source>
        <dbReference type="ARBA" id="ARBA00048679"/>
    </source>
</evidence>
<dbReference type="SMART" id="SM00220">
    <property type="entry name" value="S_TKc"/>
    <property type="match status" value="1"/>
</dbReference>
<evidence type="ECO:0000256" key="8">
    <source>
        <dbReference type="ARBA" id="ARBA00047899"/>
    </source>
</evidence>
<evidence type="ECO:0000256" key="7">
    <source>
        <dbReference type="ARBA" id="ARBA00022840"/>
    </source>
</evidence>
<dbReference type="PANTHER" id="PTHR48012">
    <property type="entry name" value="STERILE20-LIKE KINASE, ISOFORM B-RELATED"/>
    <property type="match status" value="1"/>
</dbReference>
<dbReference type="Proteomes" id="UP001161017">
    <property type="component" value="Unassembled WGS sequence"/>
</dbReference>
<feature type="compositionally biased region" description="Basic residues" evidence="11">
    <location>
        <begin position="66"/>
        <end position="75"/>
    </location>
</feature>
<feature type="region of interest" description="Disordered" evidence="11">
    <location>
        <begin position="680"/>
        <end position="718"/>
    </location>
</feature>
<reference evidence="13" key="1">
    <citation type="journal article" date="2023" name="Genome Biol. Evol.">
        <title>First Whole Genome Sequence and Flow Cytometry Genome Size Data for the Lichen-Forming Fungus Ramalina farinacea (Ascomycota).</title>
        <authorList>
            <person name="Llewellyn T."/>
            <person name="Mian S."/>
            <person name="Hill R."/>
            <person name="Leitch I.J."/>
            <person name="Gaya E."/>
        </authorList>
    </citation>
    <scope>NUCLEOTIDE SEQUENCE</scope>
    <source>
        <strain evidence="13">LIQ254RAFAR</strain>
    </source>
</reference>
<evidence type="ECO:0000313" key="13">
    <source>
        <dbReference type="EMBL" id="MDI1488273.1"/>
    </source>
</evidence>
<evidence type="ECO:0000256" key="10">
    <source>
        <dbReference type="PROSITE-ProRule" id="PRU10141"/>
    </source>
</evidence>
<accession>A0AA43QP32</accession>
<keyword evidence="7 10" id="KW-0067">ATP-binding</keyword>
<keyword evidence="6" id="KW-0418">Kinase</keyword>
<feature type="region of interest" description="Disordered" evidence="11">
    <location>
        <begin position="42"/>
        <end position="137"/>
    </location>
</feature>
<keyword evidence="3" id="KW-0723">Serine/threonine-protein kinase</keyword>
<proteinExistence type="inferred from homology"/>
<keyword evidence="4" id="KW-0808">Transferase</keyword>
<feature type="compositionally biased region" description="Basic residues" evidence="11">
    <location>
        <begin position="90"/>
        <end position="102"/>
    </location>
</feature>
<dbReference type="Gene3D" id="1.10.510.10">
    <property type="entry name" value="Transferase(Phosphotransferase) domain 1"/>
    <property type="match status" value="1"/>
</dbReference>
<evidence type="ECO:0000256" key="4">
    <source>
        <dbReference type="ARBA" id="ARBA00022679"/>
    </source>
</evidence>
<dbReference type="EMBL" id="JAPUFD010000007">
    <property type="protein sequence ID" value="MDI1488273.1"/>
    <property type="molecule type" value="Genomic_DNA"/>
</dbReference>
<dbReference type="InterPro" id="IPR008271">
    <property type="entry name" value="Ser/Thr_kinase_AS"/>
</dbReference>
<keyword evidence="5 10" id="KW-0547">Nucleotide-binding</keyword>
<dbReference type="GO" id="GO:0005524">
    <property type="term" value="F:ATP binding"/>
    <property type="evidence" value="ECO:0007669"/>
    <property type="project" value="UniProtKB-UniRule"/>
</dbReference>
<dbReference type="GO" id="GO:0005737">
    <property type="term" value="C:cytoplasm"/>
    <property type="evidence" value="ECO:0007669"/>
    <property type="project" value="TreeGrafter"/>
</dbReference>
<dbReference type="GO" id="GO:0004674">
    <property type="term" value="F:protein serine/threonine kinase activity"/>
    <property type="evidence" value="ECO:0007669"/>
    <property type="project" value="UniProtKB-KW"/>
</dbReference>
<evidence type="ECO:0000313" key="14">
    <source>
        <dbReference type="Proteomes" id="UP001161017"/>
    </source>
</evidence>
<dbReference type="InterPro" id="IPR017441">
    <property type="entry name" value="Protein_kinase_ATP_BS"/>
</dbReference>
<feature type="compositionally biased region" description="Polar residues" evidence="11">
    <location>
        <begin position="78"/>
        <end position="88"/>
    </location>
</feature>
<evidence type="ECO:0000256" key="2">
    <source>
        <dbReference type="ARBA" id="ARBA00012513"/>
    </source>
</evidence>
<comment type="catalytic activity">
    <reaction evidence="8">
        <text>L-threonyl-[protein] + ATP = O-phospho-L-threonyl-[protein] + ADP + H(+)</text>
        <dbReference type="Rhea" id="RHEA:46608"/>
        <dbReference type="Rhea" id="RHEA-COMP:11060"/>
        <dbReference type="Rhea" id="RHEA-COMP:11605"/>
        <dbReference type="ChEBI" id="CHEBI:15378"/>
        <dbReference type="ChEBI" id="CHEBI:30013"/>
        <dbReference type="ChEBI" id="CHEBI:30616"/>
        <dbReference type="ChEBI" id="CHEBI:61977"/>
        <dbReference type="ChEBI" id="CHEBI:456216"/>
        <dbReference type="EC" id="2.7.11.1"/>
    </reaction>
</comment>
<comment type="caution">
    <text evidence="13">The sequence shown here is derived from an EMBL/GenBank/DDBJ whole genome shotgun (WGS) entry which is preliminary data.</text>
</comment>
<dbReference type="EC" id="2.7.11.1" evidence="2"/>